<dbReference type="GO" id="GO:0006122">
    <property type="term" value="P:mitochondrial electron transport, ubiquinol to cytochrome c"/>
    <property type="evidence" value="ECO:0007669"/>
    <property type="project" value="InterPro"/>
</dbReference>
<dbReference type="GO" id="GO:0045275">
    <property type="term" value="C:respiratory chain complex III"/>
    <property type="evidence" value="ECO:0007669"/>
    <property type="project" value="InterPro"/>
</dbReference>
<evidence type="ECO:0000313" key="13">
    <source>
        <dbReference type="EMBL" id="KAG8222400.1"/>
    </source>
</evidence>
<evidence type="ECO:0000256" key="1">
    <source>
        <dbReference type="ARBA" id="ARBA00004443"/>
    </source>
</evidence>
<dbReference type="OrthoDB" id="425749at2759"/>
<evidence type="ECO:0000256" key="11">
    <source>
        <dbReference type="ARBA" id="ARBA00046393"/>
    </source>
</evidence>
<keyword evidence="14" id="KW-1185">Reference proteome</keyword>
<dbReference type="PANTHER" id="PTHR12022:SF0">
    <property type="entry name" value="CYTOCHROME B-C1 COMPLEX SUBUNIT 7"/>
    <property type="match status" value="1"/>
</dbReference>
<organism evidence="13 14">
    <name type="scientific">Ladona fulva</name>
    <name type="common">Scarce chaser dragonfly</name>
    <name type="synonym">Libellula fulva</name>
    <dbReference type="NCBI Taxonomy" id="123851"/>
    <lineage>
        <taxon>Eukaryota</taxon>
        <taxon>Metazoa</taxon>
        <taxon>Ecdysozoa</taxon>
        <taxon>Arthropoda</taxon>
        <taxon>Hexapoda</taxon>
        <taxon>Insecta</taxon>
        <taxon>Pterygota</taxon>
        <taxon>Palaeoptera</taxon>
        <taxon>Odonata</taxon>
        <taxon>Epiprocta</taxon>
        <taxon>Anisoptera</taxon>
        <taxon>Libelluloidea</taxon>
        <taxon>Libellulidae</taxon>
        <taxon>Ladona</taxon>
    </lineage>
</organism>
<dbReference type="GO" id="GO:0005743">
    <property type="term" value="C:mitochondrial inner membrane"/>
    <property type="evidence" value="ECO:0007669"/>
    <property type="project" value="UniProtKB-SubCell"/>
</dbReference>
<evidence type="ECO:0000256" key="2">
    <source>
        <dbReference type="ARBA" id="ARBA00008554"/>
    </source>
</evidence>
<comment type="similarity">
    <text evidence="2 12">Belongs to the UQCRB/QCR7 family.</text>
</comment>
<evidence type="ECO:0000256" key="7">
    <source>
        <dbReference type="ARBA" id="ARBA00022982"/>
    </source>
</evidence>
<dbReference type="PIRSF" id="PIRSF000022">
    <property type="entry name" value="Bc1_14K"/>
    <property type="match status" value="1"/>
</dbReference>
<evidence type="ECO:0000256" key="9">
    <source>
        <dbReference type="ARBA" id="ARBA00023136"/>
    </source>
</evidence>
<sequence length="111" mass="13389">MAVSSKGSGFLSQFPSLKKWAYNLSGFNKYGLHHDDCLDETEDVKEALRRLPQDVLDRRNFRIQRALHLSLTKDILPKEEWTKFEEDNKYLQPYLEEVKRERMEREEWNKQ</sequence>
<reference evidence="13" key="2">
    <citation type="submission" date="2017-10" db="EMBL/GenBank/DDBJ databases">
        <title>Ladona fulva Genome sequencing and assembly.</title>
        <authorList>
            <person name="Murali S."/>
            <person name="Richards S."/>
            <person name="Bandaranaike D."/>
            <person name="Bellair M."/>
            <person name="Blankenburg K."/>
            <person name="Chao H."/>
            <person name="Dinh H."/>
            <person name="Doddapaneni H."/>
            <person name="Dugan-Rocha S."/>
            <person name="Elkadiri S."/>
            <person name="Gnanaolivu R."/>
            <person name="Hernandez B."/>
            <person name="Skinner E."/>
            <person name="Javaid M."/>
            <person name="Lee S."/>
            <person name="Li M."/>
            <person name="Ming W."/>
            <person name="Munidasa M."/>
            <person name="Muniz J."/>
            <person name="Nguyen L."/>
            <person name="Hughes D."/>
            <person name="Osuji N."/>
            <person name="Pu L.-L."/>
            <person name="Puazo M."/>
            <person name="Qu C."/>
            <person name="Quiroz J."/>
            <person name="Raj R."/>
            <person name="Weissenberger G."/>
            <person name="Xin Y."/>
            <person name="Zou X."/>
            <person name="Han Y."/>
            <person name="Worley K."/>
            <person name="Muzny D."/>
            <person name="Gibbs R."/>
        </authorList>
    </citation>
    <scope>NUCLEOTIDE SEQUENCE</scope>
    <source>
        <strain evidence="13">Sampled in the wild</strain>
    </source>
</reference>
<dbReference type="InterPro" id="IPR003197">
    <property type="entry name" value="QCR7"/>
</dbReference>
<keyword evidence="8 12" id="KW-0496">Mitochondrion</keyword>
<evidence type="ECO:0000256" key="4">
    <source>
        <dbReference type="ARBA" id="ARBA00022448"/>
    </source>
</evidence>
<proteinExistence type="inferred from homology"/>
<dbReference type="SUPFAM" id="SSF81524">
    <property type="entry name" value="14 kDa protein of cytochrome bc1 complex (Ubiquinol-cytochrome c reductase)"/>
    <property type="match status" value="1"/>
</dbReference>
<comment type="subunit">
    <text evidence="10">Component of the ubiquinol-cytochrome c oxidoreductase (cytochrome b-c1 complex, complex III, CIII), a multisubunit enzyme composed of 3 respiratory subunits cytochrome b, cytochrome c1 and Rieske protein, 2 core protein subunits, and additional low-molecular weight protein subunits. The complex exists as an obligatory dimer and forms supercomplexes (SCs) in the inner mitochondrial membrane with cytochrome c oxidase (complex IV, CIV).</text>
</comment>
<gene>
    <name evidence="13" type="ORF">J437_LFUL003021</name>
</gene>
<dbReference type="InterPro" id="IPR036544">
    <property type="entry name" value="QCR7_sf"/>
</dbReference>
<comment type="function">
    <text evidence="12">Component of the ubiquinol-cytochrome c oxidoreductase, a multisubunit transmembrane complex that is part of the mitochondrial electron transport chain which drives oxidative phosphorylation.</text>
</comment>
<evidence type="ECO:0000256" key="10">
    <source>
        <dbReference type="ARBA" id="ARBA00038521"/>
    </source>
</evidence>
<keyword evidence="9 12" id="KW-0472">Membrane</keyword>
<dbReference type="Gene3D" id="1.10.1090.10">
    <property type="entry name" value="Cytochrome b-c1 complex subunit 7"/>
    <property type="match status" value="1"/>
</dbReference>
<comment type="subcellular location">
    <subcellularLocation>
        <location evidence="1">Mitochondrion inner membrane</location>
        <topology evidence="1">Peripheral membrane protein</topology>
        <orientation evidence="1">Matrix side</orientation>
    </subcellularLocation>
</comment>
<protein>
    <recommendedName>
        <fullName evidence="3 12">Cytochrome b-c1 complex subunit 7</fullName>
    </recommendedName>
</protein>
<dbReference type="AlphaFoldDB" id="A0A8K0JTI4"/>
<evidence type="ECO:0000256" key="12">
    <source>
        <dbReference type="PIRNR" id="PIRNR000022"/>
    </source>
</evidence>
<name>A0A8K0JTI4_LADFU</name>
<keyword evidence="6 12" id="KW-0999">Mitochondrion inner membrane</keyword>
<evidence type="ECO:0000256" key="6">
    <source>
        <dbReference type="ARBA" id="ARBA00022792"/>
    </source>
</evidence>
<dbReference type="FunFam" id="1.10.1090.10:FF:000001">
    <property type="entry name" value="Cytochrome b-c1 complex subunit 7"/>
    <property type="match status" value="1"/>
</dbReference>
<dbReference type="PANTHER" id="PTHR12022">
    <property type="entry name" value="UBIQUINOL-CYTOCHROME C REDUCTASE COMPLEX 14 KD PROTEIN"/>
    <property type="match status" value="1"/>
</dbReference>
<comment type="caution">
    <text evidence="13">The sequence shown here is derived from an EMBL/GenBank/DDBJ whole genome shotgun (WGS) entry which is preliminary data.</text>
</comment>
<reference evidence="13" key="1">
    <citation type="submission" date="2013-04" db="EMBL/GenBank/DDBJ databases">
        <authorList>
            <person name="Qu J."/>
            <person name="Murali S.C."/>
            <person name="Bandaranaike D."/>
            <person name="Bellair M."/>
            <person name="Blankenburg K."/>
            <person name="Chao H."/>
            <person name="Dinh H."/>
            <person name="Doddapaneni H."/>
            <person name="Downs B."/>
            <person name="Dugan-Rocha S."/>
            <person name="Elkadiri S."/>
            <person name="Gnanaolivu R.D."/>
            <person name="Hernandez B."/>
            <person name="Javaid M."/>
            <person name="Jayaseelan J.C."/>
            <person name="Lee S."/>
            <person name="Li M."/>
            <person name="Ming W."/>
            <person name="Munidasa M."/>
            <person name="Muniz J."/>
            <person name="Nguyen L."/>
            <person name="Ongeri F."/>
            <person name="Osuji N."/>
            <person name="Pu L.-L."/>
            <person name="Puazo M."/>
            <person name="Qu C."/>
            <person name="Quiroz J."/>
            <person name="Raj R."/>
            <person name="Weissenberger G."/>
            <person name="Xin Y."/>
            <person name="Zou X."/>
            <person name="Han Y."/>
            <person name="Richards S."/>
            <person name="Worley K."/>
            <person name="Muzny D."/>
            <person name="Gibbs R."/>
        </authorList>
    </citation>
    <scope>NUCLEOTIDE SEQUENCE</scope>
    <source>
        <strain evidence="13">Sampled in the wild</strain>
    </source>
</reference>
<dbReference type="EMBL" id="KZ308132">
    <property type="protein sequence ID" value="KAG8222400.1"/>
    <property type="molecule type" value="Genomic_DNA"/>
</dbReference>
<evidence type="ECO:0000256" key="8">
    <source>
        <dbReference type="ARBA" id="ARBA00023128"/>
    </source>
</evidence>
<comment type="subunit">
    <text evidence="11">Component of the ubiquinol-cytochrome c oxidoreductase (cytochrome b-c1 complex, complex III, CIII), a multisubunit enzyme composed of 11 subunits. The complex is composed of 3 respiratory subunits cytochrome b, cytochrome c1 and Rieske protein UQCRFS1, 2 core protein subunits UQCRC1/QCR1 and UQCRC2/QCR2, and 6 low-molecular weight protein subunits UQCRH/QCR6, UQCRB/QCR7, UQCRQ/QCR8, UQCR10/QCR9, UQCR11/QCR10 and subunit 9, the cleavage product of Rieske protein UQCRFS1. The complex exists as an obligatory dimer and forms supercomplexes (SCs) in the inner mitochondrial membrane with NADH-ubiquinone oxidoreductase (complex I, CI) and cytochrome c oxidase (complex IV, CIV), resulting in different assemblies (supercomplex SCI(1)III(2)IV(1) and megacomplex MCI(2)III(2)IV(2)).</text>
</comment>
<dbReference type="Proteomes" id="UP000792457">
    <property type="component" value="Unassembled WGS sequence"/>
</dbReference>
<accession>A0A8K0JTI4</accession>
<evidence type="ECO:0000256" key="3">
    <source>
        <dbReference type="ARBA" id="ARBA00016323"/>
    </source>
</evidence>
<keyword evidence="7 12" id="KW-0249">Electron transport</keyword>
<evidence type="ECO:0000313" key="14">
    <source>
        <dbReference type="Proteomes" id="UP000792457"/>
    </source>
</evidence>
<keyword evidence="4 12" id="KW-0813">Transport</keyword>
<dbReference type="Pfam" id="PF02271">
    <property type="entry name" value="UCR_14kD"/>
    <property type="match status" value="1"/>
</dbReference>
<keyword evidence="5 12" id="KW-0679">Respiratory chain</keyword>
<evidence type="ECO:0000256" key="5">
    <source>
        <dbReference type="ARBA" id="ARBA00022660"/>
    </source>
</evidence>